<organism evidence="1 2">
    <name type="scientific">Litchfieldia luteola</name>
    <dbReference type="NCBI Taxonomy" id="682179"/>
    <lineage>
        <taxon>Bacteria</taxon>
        <taxon>Bacillati</taxon>
        <taxon>Bacillota</taxon>
        <taxon>Bacilli</taxon>
        <taxon>Bacillales</taxon>
        <taxon>Bacillaceae</taxon>
        <taxon>Litchfieldia</taxon>
    </lineage>
</organism>
<dbReference type="Pfam" id="PF14398">
    <property type="entry name" value="ATPgrasp_YheCD"/>
    <property type="match status" value="1"/>
</dbReference>
<dbReference type="RefSeq" id="WP_193538036.1">
    <property type="nucleotide sequence ID" value="NZ_JADCLJ010000022.1"/>
</dbReference>
<accession>A0ABR9QLR4</accession>
<dbReference type="Proteomes" id="UP001516662">
    <property type="component" value="Unassembled WGS sequence"/>
</dbReference>
<dbReference type="EMBL" id="JADCLJ010000022">
    <property type="protein sequence ID" value="MBE4909424.1"/>
    <property type="molecule type" value="Genomic_DNA"/>
</dbReference>
<protein>
    <submittedName>
        <fullName evidence="1">YheC/YheD family protein</fullName>
    </submittedName>
</protein>
<evidence type="ECO:0000313" key="2">
    <source>
        <dbReference type="Proteomes" id="UP001516662"/>
    </source>
</evidence>
<dbReference type="Gene3D" id="3.30.470.20">
    <property type="entry name" value="ATP-grasp fold, B domain"/>
    <property type="match status" value="1"/>
</dbReference>
<dbReference type="SUPFAM" id="SSF56059">
    <property type="entry name" value="Glutathione synthetase ATP-binding domain-like"/>
    <property type="match status" value="1"/>
</dbReference>
<proteinExistence type="predicted"/>
<sequence length="449" mass="52648">MIWVKIQKDHEHQTDELTIYLPNWLAIEVQNTTFLYFGNQKLKVNVRTFHSKKTDNHSYNNPLKINCSQDLLDVLHIPDEVPYKLYVKEGIIHLGPVIGLLLGEQHYYYHHRHMQEYSDAVRNYNQIGGLVIAFKECSIDWDKKCLFGLYYHSESKKWHYQKLPIPSVIYRRGYKSNQQVAEKLSRYTNDKVFNSFRYDKWELHKELSNNVKFKQYLPDTYKLENQHDVLKLLHETSKIILKPSDLSRGRGIYIFKKQTSDSILAVDYNEGNKREFTIPNWAIEDYLSQENLLSKNYILQPYLDLAKIEGNPWDIRVVMQKNIKSGWQCSGIECRVAGKNQFVTNISRGGMALPIKMALEESFGPSVHSNLLKTNVIAAAQHFCEIMDETGEHFAEFGLDLAFDVNQKLWFIEANMRPTFNGFKKMDMANYYYICQNPIRYAAAVDGFY</sequence>
<comment type="caution">
    <text evidence="1">The sequence shown here is derived from an EMBL/GenBank/DDBJ whole genome shotgun (WGS) entry which is preliminary data.</text>
</comment>
<dbReference type="InterPro" id="IPR026838">
    <property type="entry name" value="YheC/D"/>
</dbReference>
<gene>
    <name evidence="1" type="ORF">IMZ08_15335</name>
</gene>
<name>A0ABR9QLR4_9BACI</name>
<evidence type="ECO:0000313" key="1">
    <source>
        <dbReference type="EMBL" id="MBE4909424.1"/>
    </source>
</evidence>
<keyword evidence="2" id="KW-1185">Reference proteome</keyword>
<reference evidence="1 2" key="1">
    <citation type="submission" date="2020-10" db="EMBL/GenBank/DDBJ databases">
        <title>Bacillus sp. HD4P25, an endophyte from a halophyte.</title>
        <authorList>
            <person name="Sun J.-Q."/>
        </authorList>
    </citation>
    <scope>NUCLEOTIDE SEQUENCE [LARGE SCALE GENOMIC DNA]</scope>
    <source>
        <strain evidence="1 2">YIM 93174</strain>
    </source>
</reference>